<gene>
    <name evidence="2" type="ORF">LF1_01240</name>
</gene>
<protein>
    <submittedName>
        <fullName evidence="2">Uncharacterized protein</fullName>
    </submittedName>
</protein>
<evidence type="ECO:0000256" key="1">
    <source>
        <dbReference type="SAM" id="MobiDB-lite"/>
    </source>
</evidence>
<evidence type="ECO:0000313" key="2">
    <source>
        <dbReference type="EMBL" id="KAA1257636.1"/>
    </source>
</evidence>
<reference evidence="2 3" key="1">
    <citation type="submission" date="2019-08" db="EMBL/GenBank/DDBJ databases">
        <title>Deep-cultivation of Planctomycetes and their phenomic and genomic characterization uncovers novel biology.</title>
        <authorList>
            <person name="Wiegand S."/>
            <person name="Jogler M."/>
            <person name="Boedeker C."/>
            <person name="Pinto D."/>
            <person name="Vollmers J."/>
            <person name="Rivas-Marin E."/>
            <person name="Kohn T."/>
            <person name="Peeters S.H."/>
            <person name="Heuer A."/>
            <person name="Rast P."/>
            <person name="Oberbeckmann S."/>
            <person name="Bunk B."/>
            <person name="Jeske O."/>
            <person name="Meyerdierks A."/>
            <person name="Storesund J.E."/>
            <person name="Kallscheuer N."/>
            <person name="Luecker S."/>
            <person name="Lage O.M."/>
            <person name="Pohl T."/>
            <person name="Merkel B.J."/>
            <person name="Hornburger P."/>
            <person name="Mueller R.-W."/>
            <person name="Bruemmer F."/>
            <person name="Labrenz M."/>
            <person name="Spormann A.M."/>
            <person name="Op Den Camp H."/>
            <person name="Overmann J."/>
            <person name="Amann R."/>
            <person name="Jetten M.S.M."/>
            <person name="Mascher T."/>
            <person name="Medema M.H."/>
            <person name="Devos D.P."/>
            <person name="Kaster A.-K."/>
            <person name="Ovreas L."/>
            <person name="Rohde M."/>
            <person name="Galperin M.Y."/>
            <person name="Jogler C."/>
        </authorList>
    </citation>
    <scope>NUCLEOTIDE SEQUENCE [LARGE SCALE GENOMIC DNA]</scope>
    <source>
        <strain evidence="2 3">LF1</strain>
    </source>
</reference>
<evidence type="ECO:0000313" key="3">
    <source>
        <dbReference type="Proteomes" id="UP000322699"/>
    </source>
</evidence>
<sequence>MENRLGSLVFLPPATGRKWQGHVQTQSPAMFYSNPPWHTLVPTAADALAAAIADEGVIVSALLSDLSSKDEPSHFHGEPNAESNAEIGAETNAETRRRIVPYRAERYGISPQDFDGASVIDFRLTVPRDSDGRYAYSPSQIARWESTPPDKPLGGGSWIPAASFPPDVSSLQTLSIKIQQLKVLSPSAMVLVSLFPHRLETELPQILTQKPDGILLRLSDEELTPLRIAKYIQQARKLIDDSAVQSTGKSTDQTTPLWIETSGMTPTDAVKLTHFGATGVSIDPWCNDLFQYVSETLELGMYHPPKSPQMRSVAESRIPAIVQHMLSPYLDEFRGYAESLTGLPPDARIATTDPTWSKTLNVPLL</sequence>
<comment type="caution">
    <text evidence="2">The sequence shown here is derived from an EMBL/GenBank/DDBJ whole genome shotgun (WGS) entry which is preliminary data.</text>
</comment>
<feature type="region of interest" description="Disordered" evidence="1">
    <location>
        <begin position="69"/>
        <end position="92"/>
    </location>
</feature>
<proteinExistence type="predicted"/>
<dbReference type="AlphaFoldDB" id="A0A5B1CAQ9"/>
<dbReference type="EMBL" id="VRLW01000001">
    <property type="protein sequence ID" value="KAA1257636.1"/>
    <property type="molecule type" value="Genomic_DNA"/>
</dbReference>
<dbReference type="OrthoDB" id="237408at2"/>
<keyword evidence="3" id="KW-1185">Reference proteome</keyword>
<organism evidence="2 3">
    <name type="scientific">Rubripirellula obstinata</name>
    <dbReference type="NCBI Taxonomy" id="406547"/>
    <lineage>
        <taxon>Bacteria</taxon>
        <taxon>Pseudomonadati</taxon>
        <taxon>Planctomycetota</taxon>
        <taxon>Planctomycetia</taxon>
        <taxon>Pirellulales</taxon>
        <taxon>Pirellulaceae</taxon>
        <taxon>Rubripirellula</taxon>
    </lineage>
</organism>
<feature type="compositionally biased region" description="Basic and acidic residues" evidence="1">
    <location>
        <begin position="69"/>
        <end position="79"/>
    </location>
</feature>
<accession>A0A5B1CAQ9</accession>
<dbReference type="Proteomes" id="UP000322699">
    <property type="component" value="Unassembled WGS sequence"/>
</dbReference>
<name>A0A5B1CAQ9_9BACT</name>
<dbReference type="RefSeq" id="WP_068263516.1">
    <property type="nucleotide sequence ID" value="NZ_LWSK01000048.1"/>
</dbReference>